<dbReference type="GO" id="GO:0016462">
    <property type="term" value="F:pyrophosphatase activity"/>
    <property type="evidence" value="ECO:0007669"/>
    <property type="project" value="TreeGrafter"/>
</dbReference>
<name>A0A8J7M4U4_9RHOB</name>
<dbReference type="InterPro" id="IPR003695">
    <property type="entry name" value="Ppx_GppA_N"/>
</dbReference>
<organism evidence="3 4">
    <name type="scientific">Thermohalobaculum xanthum</name>
    <dbReference type="NCBI Taxonomy" id="2753746"/>
    <lineage>
        <taxon>Bacteria</taxon>
        <taxon>Pseudomonadati</taxon>
        <taxon>Pseudomonadota</taxon>
        <taxon>Alphaproteobacteria</taxon>
        <taxon>Rhodobacterales</taxon>
        <taxon>Paracoccaceae</taxon>
        <taxon>Thermohalobaculum</taxon>
    </lineage>
</organism>
<dbReference type="SUPFAM" id="SSF53067">
    <property type="entry name" value="Actin-like ATPase domain"/>
    <property type="match status" value="2"/>
</dbReference>
<evidence type="ECO:0000259" key="2">
    <source>
        <dbReference type="Pfam" id="PF21697"/>
    </source>
</evidence>
<gene>
    <name evidence="3" type="ORF">H0I76_04160</name>
</gene>
<accession>A0A8J7M4U4</accession>
<dbReference type="SUPFAM" id="SSF109604">
    <property type="entry name" value="HD-domain/PDEase-like"/>
    <property type="match status" value="1"/>
</dbReference>
<feature type="domain" description="Exopolyphosphatase C-terminal" evidence="2">
    <location>
        <begin position="355"/>
        <end position="521"/>
    </location>
</feature>
<dbReference type="Gene3D" id="3.30.420.40">
    <property type="match status" value="1"/>
</dbReference>
<dbReference type="InterPro" id="IPR043129">
    <property type="entry name" value="ATPase_NBD"/>
</dbReference>
<dbReference type="Gene3D" id="1.10.3210.10">
    <property type="entry name" value="Hypothetical protein af1432"/>
    <property type="match status" value="1"/>
</dbReference>
<dbReference type="InterPro" id="IPR048951">
    <property type="entry name" value="Ppx_C"/>
</dbReference>
<dbReference type="CDD" id="cd24052">
    <property type="entry name" value="ASKHA_NBD_HpPPX-GppA-like"/>
    <property type="match status" value="1"/>
</dbReference>
<proteinExistence type="predicted"/>
<dbReference type="InterPro" id="IPR050273">
    <property type="entry name" value="GppA/Ppx_hydrolase"/>
</dbReference>
<dbReference type="RefSeq" id="WP_200607390.1">
    <property type="nucleotide sequence ID" value="NZ_JAEHHL010000001.1"/>
</dbReference>
<protein>
    <submittedName>
        <fullName evidence="3">Ppx/GppA family phosphatase</fullName>
    </submittedName>
</protein>
<evidence type="ECO:0000313" key="4">
    <source>
        <dbReference type="Proteomes" id="UP000655420"/>
    </source>
</evidence>
<comment type="caution">
    <text evidence="3">The sequence shown here is derived from an EMBL/GenBank/DDBJ whole genome shotgun (WGS) entry which is preliminary data.</text>
</comment>
<dbReference type="PANTHER" id="PTHR30005:SF0">
    <property type="entry name" value="RETROGRADE REGULATION PROTEIN 2"/>
    <property type="match status" value="1"/>
</dbReference>
<keyword evidence="4" id="KW-1185">Reference proteome</keyword>
<dbReference type="AlphaFoldDB" id="A0A8J7M4U4"/>
<sequence length="527" mass="55909">MTSEMLRRSGLGDARVLSAADMQRDFFGARARSFAKPAAVGTGRIGVIDAGSNSVRLVVFEGGQRSPAVIHNEKVMCALGAQLNDTGRLDPEGAVRALAAIRRFAALAEHLDVAALQGVATAAIREAEDGPEFRERVEREVGIKLMVASGGDEARLAAQGVLFGNPGAEGLVVDLGGASMEICPVGGGGVGQGVTMPLGPLRLAAIAARGRDVAAEIGRHLDALDPALRAKGQCMYLVGGSWRALARLEMDRSDYPLKVLHEYTITPEAASDLGAWAAAASPEALAAFAGVSQSRAPVLPHAGELLRGLIDKLAPSDVRVSAFGLREGVCFENMPPVLRRQDPLIAGCIDQEQRRARAPGFGAELGSWVLRALPAADADEERLIRAAAHLADVNWRTHPDYRVQGCWETVTRVSISDIGHRARIILGAALSYRHKRGRKTLADVDAMRLISEDERARAEQIGLTLRLGIQIAAATPGVLEDVDVMRDADAITLCLRGAAAELQGEEIERRLSQVAKALGVQSQVTTD</sequence>
<evidence type="ECO:0000313" key="3">
    <source>
        <dbReference type="EMBL" id="MBK0398374.1"/>
    </source>
</evidence>
<dbReference type="Pfam" id="PF21697">
    <property type="entry name" value="Ppx_C"/>
    <property type="match status" value="1"/>
</dbReference>
<feature type="domain" description="Ppx/GppA phosphatase N-terminal" evidence="1">
    <location>
        <begin position="59"/>
        <end position="335"/>
    </location>
</feature>
<reference evidence="3" key="1">
    <citation type="submission" date="2020-12" db="EMBL/GenBank/DDBJ databases">
        <title>Bacterial taxonomy.</title>
        <authorList>
            <person name="Pan X."/>
        </authorList>
    </citation>
    <scope>NUCLEOTIDE SEQUENCE</scope>
    <source>
        <strain evidence="3">M0105</strain>
    </source>
</reference>
<dbReference type="Proteomes" id="UP000655420">
    <property type="component" value="Unassembled WGS sequence"/>
</dbReference>
<dbReference type="Gene3D" id="3.30.420.150">
    <property type="entry name" value="Exopolyphosphatase. Domain 2"/>
    <property type="match status" value="1"/>
</dbReference>
<dbReference type="Pfam" id="PF02541">
    <property type="entry name" value="Ppx-GppA"/>
    <property type="match status" value="1"/>
</dbReference>
<dbReference type="PANTHER" id="PTHR30005">
    <property type="entry name" value="EXOPOLYPHOSPHATASE"/>
    <property type="match status" value="1"/>
</dbReference>
<dbReference type="EMBL" id="JAEHHL010000001">
    <property type="protein sequence ID" value="MBK0398374.1"/>
    <property type="molecule type" value="Genomic_DNA"/>
</dbReference>
<evidence type="ECO:0000259" key="1">
    <source>
        <dbReference type="Pfam" id="PF02541"/>
    </source>
</evidence>